<reference evidence="6 7" key="1">
    <citation type="submission" date="2018-01" db="EMBL/GenBank/DDBJ databases">
        <title>Metagenomic assembled genomes from two thermal pools in the Uzon Caldera, Kamchatka, Russia.</title>
        <authorList>
            <person name="Wilkins L."/>
            <person name="Ettinger C."/>
        </authorList>
    </citation>
    <scope>NUCLEOTIDE SEQUENCE [LARGE SCALE GENOMIC DNA]</scope>
    <source>
        <strain evidence="5">ARK-04</strain>
        <strain evidence="4">ZAV-08</strain>
    </source>
</reference>
<dbReference type="NCBIfam" id="TIGR02258">
    <property type="entry name" value="2_5_ligase"/>
    <property type="match status" value="1"/>
</dbReference>
<dbReference type="Gene3D" id="3.90.1140.10">
    <property type="entry name" value="Cyclic phosphodiesterase"/>
    <property type="match status" value="1"/>
</dbReference>
<feature type="active site" description="Proton acceptor" evidence="2">
    <location>
        <position position="128"/>
    </location>
</feature>
<dbReference type="InterPro" id="IPR009097">
    <property type="entry name" value="Cyclic_Pdiesterase"/>
</dbReference>
<accession>A0A2N7QGL5</accession>
<organism evidence="5 7">
    <name type="scientific">Thermodesulfobacterium geofontis</name>
    <dbReference type="NCBI Taxonomy" id="1295609"/>
    <lineage>
        <taxon>Bacteria</taxon>
        <taxon>Pseudomonadati</taxon>
        <taxon>Thermodesulfobacteriota</taxon>
        <taxon>Thermodesulfobacteria</taxon>
        <taxon>Thermodesulfobacteriales</taxon>
        <taxon>Thermodesulfobacteriaceae</taxon>
        <taxon>Thermodesulfobacterium</taxon>
    </lineage>
</organism>
<comment type="similarity">
    <text evidence="2">Belongs to the 2H phosphoesterase superfamily. ThpR family.</text>
</comment>
<dbReference type="EMBL" id="PNIK01000051">
    <property type="protein sequence ID" value="PMP67378.1"/>
    <property type="molecule type" value="Genomic_DNA"/>
</dbReference>
<evidence type="ECO:0000313" key="5">
    <source>
        <dbReference type="EMBL" id="PMP98133.1"/>
    </source>
</evidence>
<dbReference type="InterPro" id="IPR014051">
    <property type="entry name" value="Phosphoesterase_HXTX"/>
</dbReference>
<dbReference type="Pfam" id="PF02834">
    <property type="entry name" value="LigT_PEase"/>
    <property type="match status" value="2"/>
</dbReference>
<comment type="catalytic activity">
    <reaction evidence="2">
        <text>a 3'-end 2',3'-cyclophospho-ribonucleotide-RNA + H2O = a 3'-end 2'-phospho-ribonucleotide-RNA + H(+)</text>
        <dbReference type="Rhea" id="RHEA:11828"/>
        <dbReference type="Rhea" id="RHEA-COMP:10464"/>
        <dbReference type="Rhea" id="RHEA-COMP:17353"/>
        <dbReference type="ChEBI" id="CHEBI:15377"/>
        <dbReference type="ChEBI" id="CHEBI:15378"/>
        <dbReference type="ChEBI" id="CHEBI:83064"/>
        <dbReference type="ChEBI" id="CHEBI:173113"/>
        <dbReference type="EC" id="3.1.4.58"/>
    </reaction>
</comment>
<dbReference type="AlphaFoldDB" id="A0A2N7QGL5"/>
<evidence type="ECO:0000256" key="1">
    <source>
        <dbReference type="ARBA" id="ARBA00022801"/>
    </source>
</evidence>
<dbReference type="PANTHER" id="PTHR35561:SF1">
    <property type="entry name" value="RNA 2',3'-CYCLIC PHOSPHODIESTERASE"/>
    <property type="match status" value="1"/>
</dbReference>
<feature type="active site" description="Proton donor" evidence="2">
    <location>
        <position position="41"/>
    </location>
</feature>
<evidence type="ECO:0000313" key="7">
    <source>
        <dbReference type="Proteomes" id="UP000235619"/>
    </source>
</evidence>
<protein>
    <recommendedName>
        <fullName evidence="2">RNA 2',3'-cyclic phosphodiesterase</fullName>
        <shortName evidence="2">RNA 2',3'-CPDase</shortName>
        <ecNumber evidence="2">3.1.4.58</ecNumber>
    </recommendedName>
</protein>
<comment type="caution">
    <text evidence="5">The sequence shown here is derived from an EMBL/GenBank/DDBJ whole genome shotgun (WGS) entry which is preliminary data.</text>
</comment>
<evidence type="ECO:0000259" key="3">
    <source>
        <dbReference type="Pfam" id="PF02834"/>
    </source>
</evidence>
<dbReference type="Proteomes" id="UP000235460">
    <property type="component" value="Unassembled WGS sequence"/>
</dbReference>
<evidence type="ECO:0000313" key="6">
    <source>
        <dbReference type="Proteomes" id="UP000235460"/>
    </source>
</evidence>
<dbReference type="EC" id="3.1.4.58" evidence="2"/>
<feature type="domain" description="Phosphoesterase HXTX" evidence="3">
    <location>
        <begin position="96"/>
        <end position="181"/>
    </location>
</feature>
<name>A0A2N7QGL5_9BACT</name>
<dbReference type="GO" id="GO:0004113">
    <property type="term" value="F:2',3'-cyclic-nucleotide 3'-phosphodiesterase activity"/>
    <property type="evidence" value="ECO:0007669"/>
    <property type="project" value="InterPro"/>
</dbReference>
<proteinExistence type="inferred from homology"/>
<dbReference type="GO" id="GO:0008664">
    <property type="term" value="F:RNA 2',3'-cyclic 3'-phosphodiesterase activity"/>
    <property type="evidence" value="ECO:0007669"/>
    <property type="project" value="UniProtKB-EC"/>
</dbReference>
<dbReference type="InterPro" id="IPR004175">
    <property type="entry name" value="RNA_CPDase"/>
</dbReference>
<dbReference type="HAMAP" id="MF_01940">
    <property type="entry name" value="RNA_CPDase"/>
    <property type="match status" value="1"/>
</dbReference>
<feature type="domain" description="Phosphoesterase HXTX" evidence="3">
    <location>
        <begin position="8"/>
        <end position="92"/>
    </location>
</feature>
<dbReference type="Proteomes" id="UP000235619">
    <property type="component" value="Unassembled WGS sequence"/>
</dbReference>
<dbReference type="SUPFAM" id="SSF55144">
    <property type="entry name" value="LigT-like"/>
    <property type="match status" value="1"/>
</dbReference>
<sequence length="192" mass="22296">MVRAFLAIDLPQELKKELFSLGKTISYESLKLKWVEEENLHLTIRFFGNISENLVEKIYKKCKEVCKEIDPFELRLSSAGYFPFKGTPRVIWIGIEALSNNLFKLNDLLKKALKPLKLKENGEKFHPHITLLRVKEKTDPSALKSFFEELKKEAEKLEGKSFFVREIIIFKSELSPAGPKYTPLKIIPLKEK</sequence>
<keyword evidence="1 2" id="KW-0378">Hydrolase</keyword>
<gene>
    <name evidence="5" type="ORF">C0169_00475</name>
    <name evidence="4" type="ORF">C0190_03425</name>
</gene>
<evidence type="ECO:0000256" key="2">
    <source>
        <dbReference type="HAMAP-Rule" id="MF_01940"/>
    </source>
</evidence>
<evidence type="ECO:0000313" key="4">
    <source>
        <dbReference type="EMBL" id="PMP67378.1"/>
    </source>
</evidence>
<feature type="short sequence motif" description="HXTX 1" evidence="2">
    <location>
        <begin position="41"/>
        <end position="44"/>
    </location>
</feature>
<comment type="function">
    <text evidence="2">Hydrolyzes RNA 2',3'-cyclic phosphodiester to an RNA 2'-phosphomonoester.</text>
</comment>
<dbReference type="EMBL" id="PNJD01000024">
    <property type="protein sequence ID" value="PMP98133.1"/>
    <property type="molecule type" value="Genomic_DNA"/>
</dbReference>
<dbReference type="PANTHER" id="PTHR35561">
    <property type="entry name" value="RNA 2',3'-CYCLIC PHOSPHODIESTERASE"/>
    <property type="match status" value="1"/>
</dbReference>
<feature type="short sequence motif" description="HXTX 2" evidence="2">
    <location>
        <begin position="128"/>
        <end position="131"/>
    </location>
</feature>